<dbReference type="GO" id="GO:0008250">
    <property type="term" value="C:oligosaccharyltransferase complex"/>
    <property type="evidence" value="ECO:0007669"/>
    <property type="project" value="TreeGrafter"/>
</dbReference>
<evidence type="ECO:0000313" key="12">
    <source>
        <dbReference type="EMBL" id="RAR01314.1"/>
    </source>
</evidence>
<dbReference type="InterPro" id="IPR055459">
    <property type="entry name" value="OST48_MD"/>
</dbReference>
<keyword evidence="6 8" id="KW-1133">Transmembrane helix</keyword>
<dbReference type="AlphaFoldDB" id="A0A364MRT0"/>
<evidence type="ECO:0000313" key="13">
    <source>
        <dbReference type="Proteomes" id="UP000249619"/>
    </source>
</evidence>
<name>A0A364MRT0_STELY</name>
<comment type="function">
    <text evidence="8">Subunit of the oligosaccharyl transferase (OST) complex that catalyzes the initial transfer of a defined glycan (Glc(3)Man(9)GlcNAc(2) in eukaryotes) from the lipid carrier dolichol-pyrophosphate to an asparagine residue within an Asn-X-Ser/Thr consensus motif in nascent polypeptide chains, the first step in protein N-glycosylation. N-glycosylation occurs cotranslationally and the complex associates with the Sec61 complex at the channel-forming translocon complex that mediates protein translocation across the endoplasmic reticulum (ER).</text>
</comment>
<evidence type="ECO:0000256" key="2">
    <source>
        <dbReference type="ARBA" id="ARBA00004922"/>
    </source>
</evidence>
<dbReference type="InterPro" id="IPR055457">
    <property type="entry name" value="OST48_N"/>
</dbReference>
<comment type="pathway">
    <text evidence="2 8">Protein modification; protein glycosylation.</text>
</comment>
<dbReference type="PANTHER" id="PTHR10830">
    <property type="entry name" value="DOLICHYL-DIPHOSPHOOLIGOSACCHARIDE--PROTEIN GLYCOSYLTRANSFERASE 48 KDA SUBUNIT"/>
    <property type="match status" value="1"/>
</dbReference>
<dbReference type="GO" id="GO:0016740">
    <property type="term" value="F:transferase activity"/>
    <property type="evidence" value="ECO:0007669"/>
    <property type="project" value="UniProtKB-KW"/>
</dbReference>
<keyword evidence="5 8" id="KW-0256">Endoplasmic reticulum</keyword>
<keyword evidence="12" id="KW-0808">Transferase</keyword>
<evidence type="ECO:0000259" key="10">
    <source>
        <dbReference type="Pfam" id="PF03345"/>
    </source>
</evidence>
<evidence type="ECO:0000256" key="3">
    <source>
        <dbReference type="ARBA" id="ARBA00008743"/>
    </source>
</evidence>
<feature type="transmembrane region" description="Helical" evidence="8">
    <location>
        <begin position="928"/>
        <end position="951"/>
    </location>
</feature>
<feature type="compositionally biased region" description="Acidic residues" evidence="9">
    <location>
        <begin position="425"/>
        <end position="449"/>
    </location>
</feature>
<evidence type="ECO:0000256" key="6">
    <source>
        <dbReference type="ARBA" id="ARBA00022989"/>
    </source>
</evidence>
<dbReference type="STRING" id="183478.A0A364MRT0"/>
<dbReference type="Pfam" id="PF23358">
    <property type="entry name" value="OST48_MD"/>
    <property type="match status" value="1"/>
</dbReference>
<keyword evidence="13" id="KW-1185">Reference proteome</keyword>
<protein>
    <recommendedName>
        <fullName evidence="8">Dolichyl-diphosphooligosaccharide--protein glycosyltransferase subunit WBP1</fullName>
        <shortName evidence="8">Oligosaccharyl transferase subunit WBP1</shortName>
    </recommendedName>
</protein>
<dbReference type="EMBL" id="QGDH01000279">
    <property type="protein sequence ID" value="RAR01314.1"/>
    <property type="molecule type" value="Genomic_DNA"/>
</dbReference>
<evidence type="ECO:0000256" key="5">
    <source>
        <dbReference type="ARBA" id="ARBA00022824"/>
    </source>
</evidence>
<comment type="similarity">
    <text evidence="3 8">Belongs to the DDOST 48 kDa subunit family.</text>
</comment>
<feature type="domain" description="OST48 middle" evidence="11">
    <location>
        <begin position="813"/>
        <end position="952"/>
    </location>
</feature>
<dbReference type="UniPathway" id="UPA00378"/>
<evidence type="ECO:0000256" key="9">
    <source>
        <dbReference type="SAM" id="MobiDB-lite"/>
    </source>
</evidence>
<evidence type="ECO:0000256" key="4">
    <source>
        <dbReference type="ARBA" id="ARBA00022692"/>
    </source>
</evidence>
<dbReference type="Pfam" id="PF03345">
    <property type="entry name" value="OST48_N"/>
    <property type="match status" value="1"/>
</dbReference>
<feature type="region of interest" description="Disordered" evidence="9">
    <location>
        <begin position="421"/>
        <end position="457"/>
    </location>
</feature>
<comment type="subunit">
    <text evidence="8">Component of the oligosaccharyltransferase (OST) complex.</text>
</comment>
<evidence type="ECO:0000259" key="11">
    <source>
        <dbReference type="Pfam" id="PF23358"/>
    </source>
</evidence>
<comment type="caution">
    <text evidence="12">The sequence shown here is derived from an EMBL/GenBank/DDBJ whole genome shotgun (WGS) entry which is preliminary data.</text>
</comment>
<reference evidence="13" key="1">
    <citation type="submission" date="2018-05" db="EMBL/GenBank/DDBJ databases">
        <title>Draft genome sequence of Stemphylium lycopersici strain CIDEFI 213.</title>
        <authorList>
            <person name="Medina R."/>
            <person name="Franco M.E.E."/>
            <person name="Lucentini C.G."/>
            <person name="Saparrat M.C.N."/>
            <person name="Balatti P.A."/>
        </authorList>
    </citation>
    <scope>NUCLEOTIDE SEQUENCE [LARGE SCALE GENOMIC DNA]</scope>
    <source>
        <strain evidence="13">CIDEFI 213</strain>
    </source>
</reference>
<dbReference type="InterPro" id="IPR005013">
    <property type="entry name" value="DDOST_48_kDa_subunit"/>
</dbReference>
<dbReference type="GO" id="GO:0018279">
    <property type="term" value="P:protein N-linked glycosylation via asparagine"/>
    <property type="evidence" value="ECO:0007669"/>
    <property type="project" value="UniProtKB-UniRule"/>
</dbReference>
<evidence type="ECO:0000256" key="8">
    <source>
        <dbReference type="RuleBase" id="RU361142"/>
    </source>
</evidence>
<keyword evidence="7 8" id="KW-0472">Membrane</keyword>
<gene>
    <name evidence="12" type="ORF">DDE83_008943</name>
</gene>
<organism evidence="12 13">
    <name type="scientific">Stemphylium lycopersici</name>
    <name type="common">Tomato gray leaf spot disease fungus</name>
    <name type="synonym">Thyrospora lycopersici</name>
    <dbReference type="NCBI Taxonomy" id="183478"/>
    <lineage>
        <taxon>Eukaryota</taxon>
        <taxon>Fungi</taxon>
        <taxon>Dikarya</taxon>
        <taxon>Ascomycota</taxon>
        <taxon>Pezizomycotina</taxon>
        <taxon>Dothideomycetes</taxon>
        <taxon>Pleosporomycetidae</taxon>
        <taxon>Pleosporales</taxon>
        <taxon>Pleosporineae</taxon>
        <taxon>Pleosporaceae</taxon>
        <taxon>Stemphylium</taxon>
    </lineage>
</organism>
<evidence type="ECO:0000256" key="7">
    <source>
        <dbReference type="ARBA" id="ARBA00023136"/>
    </source>
</evidence>
<comment type="subcellular location">
    <subcellularLocation>
        <location evidence="8">Endoplasmic reticulum membrane</location>
        <topology evidence="8">Single-pass type I membrane protein</topology>
    </subcellularLocation>
    <subcellularLocation>
        <location evidence="1">Membrane</location>
        <topology evidence="1">Single-pass type I membrane protein</topology>
    </subcellularLocation>
</comment>
<feature type="domain" description="OST48 N-terminal" evidence="10">
    <location>
        <begin position="524"/>
        <end position="780"/>
    </location>
</feature>
<accession>A0A364MRT0</accession>
<keyword evidence="4 8" id="KW-0812">Transmembrane</keyword>
<evidence type="ECO:0000256" key="1">
    <source>
        <dbReference type="ARBA" id="ARBA00004479"/>
    </source>
</evidence>
<proteinExistence type="inferred from homology"/>
<sequence>MNQAEDVEVVLGHKRRYMFHSGTLARNSTLFADMLSERNAVKLSNRARSAGIKIRWMIELTSLPSDQYPAGQLELVELTPTGERADGRNGLIVNENGRVPQARKVFAHYESIFYAFYNKDLTIDDTDMSAALSDCYKLLQISDYLGCTSLISKPIEVALFKHGQDLFRAIAGAPYAWVAMAVRIHSELIFRECIIHLVGNWKVYKKSARNISTLREISGLRALVEKYHRQLLNQCKELELALLALYPGEMQQPAKDLPIKREAYAKDILVWMALTFFRHWIGQRLIMEKGRHSIDCGYELYQQIGTAGEAYMDKSVINQFYTRFPMTKKALNVLENHLFEIKECMKEVVDNHKILRSNCLLDVHRFPVQYLTCMDFQRSDYPWEREVEDCQRMLKPKRQYKMGGNDIAKLNLSTARMGRDRTWDMADDGDNEEEEDEEDEEEESEGEDGDDRRKRNPRHLRIYASPHLPQRPASLIVTYLALAAAAQFDKSNFIHANRMRWLLSFTVAFIWSVVVQAKSFTGSRLLVVLEEQTEREQYSVFLEDLTSRGFSTTVESPKDSKLALLKHGERAYDHVLLLPGKSKGLGPALTANNLLEFMKKDGNVLIALSSEHPTPTAVQAMLLEVDINIPADKGALVVDHFNYDSSSAKEKHDVLLLPFPDALRPDVKNYFAGEGYIAVPRAVGQALGNESPLTSPVLRAPSTAYSYNPKDEAEGVEDPFAVGGQLNLVSAMQANNAARLVVVGSAEMLQNKWFAEKAQLGDKAITTGNREFAQKLSAWAFKETGVLKVGKLIHYQDEGVSKKLNTSVAIPENNPSIYRIKTDVHFQVEISEYVNDHLAPFNPSSKDNIQLEFSMLSPFQRLNLSPVAQTANATIFGTGFKTPDQHGIFNFRVNYRRPFVTNIDEKRQVTVRHFAHDEYPRSFQISGAWVWIGGIWVTVLGWLAFVALWLYSAPSEKSAKKTQ</sequence>
<dbReference type="Proteomes" id="UP000249619">
    <property type="component" value="Unassembled WGS sequence"/>
</dbReference>
<dbReference type="PANTHER" id="PTHR10830:SF0">
    <property type="entry name" value="DOLICHYL-DIPHOSPHOOLIGOSACCHARIDE--PROTEIN GLYCOSYLTRANSFERASE 48 KDA SUBUNIT"/>
    <property type="match status" value="1"/>
</dbReference>